<reference evidence="3 4" key="1">
    <citation type="submission" date="2015-12" db="EMBL/GenBank/DDBJ databases">
        <authorList>
            <person name="Bansal K."/>
            <person name="Midha S."/>
            <person name="Patil P.B."/>
        </authorList>
    </citation>
    <scope>NUCLEOTIDE SEQUENCE [LARGE SCALE GENOMIC DNA]</scope>
    <source>
        <strain evidence="3 4">LMG558</strain>
    </source>
</reference>
<feature type="domain" description="SF4 helicase" evidence="2">
    <location>
        <begin position="263"/>
        <end position="529"/>
    </location>
</feature>
<evidence type="ECO:0000313" key="3">
    <source>
        <dbReference type="EMBL" id="OOX13818.1"/>
    </source>
</evidence>
<dbReference type="SUPFAM" id="SSF57783">
    <property type="entry name" value="Zinc beta-ribbon"/>
    <property type="match status" value="1"/>
</dbReference>
<gene>
    <name evidence="3" type="ORF">Xcaj_07735</name>
</gene>
<dbReference type="PROSITE" id="PS50880">
    <property type="entry name" value="TOPRIM"/>
    <property type="match status" value="1"/>
</dbReference>
<dbReference type="InterPro" id="IPR027417">
    <property type="entry name" value="P-loop_NTPase"/>
</dbReference>
<dbReference type="SUPFAM" id="SSF52540">
    <property type="entry name" value="P-loop containing nucleoside triphosphate hydrolases"/>
    <property type="match status" value="1"/>
</dbReference>
<dbReference type="Pfam" id="PF21268">
    <property type="entry name" value="Helic-prim_T7_N"/>
    <property type="match status" value="1"/>
</dbReference>
<protein>
    <submittedName>
        <fullName evidence="3">DNA primase</fullName>
    </submittedName>
</protein>
<dbReference type="InterPro" id="IPR013237">
    <property type="entry name" value="Phage_T7_Gp4_N"/>
</dbReference>
<dbReference type="InterPro" id="IPR034154">
    <property type="entry name" value="TOPRIM_DnaG/twinkle"/>
</dbReference>
<dbReference type="InterPro" id="IPR046394">
    <property type="entry name" value="Helic_Prim_T7"/>
</dbReference>
<dbReference type="PANTHER" id="PTHR12873:SF0">
    <property type="entry name" value="TWINKLE MTDNA HELICASE"/>
    <property type="match status" value="1"/>
</dbReference>
<dbReference type="Gene3D" id="2.20.25.10">
    <property type="match status" value="1"/>
</dbReference>
<dbReference type="CDD" id="cd01029">
    <property type="entry name" value="TOPRIM_primases"/>
    <property type="match status" value="1"/>
</dbReference>
<dbReference type="SMART" id="SM00778">
    <property type="entry name" value="Prim_Zn_Ribbon"/>
    <property type="match status" value="1"/>
</dbReference>
<dbReference type="HAMAP" id="MF_04154">
    <property type="entry name" value="Helic_Prim_T7"/>
    <property type="match status" value="1"/>
</dbReference>
<keyword evidence="4" id="KW-1185">Reference proteome</keyword>
<dbReference type="Gene3D" id="3.40.1360.10">
    <property type="match status" value="1"/>
</dbReference>
<dbReference type="InterPro" id="IPR027032">
    <property type="entry name" value="Twinkle-like"/>
</dbReference>
<dbReference type="InterPro" id="IPR048774">
    <property type="entry name" value="Helic-prim_T7_N"/>
</dbReference>
<dbReference type="InterPro" id="IPR007694">
    <property type="entry name" value="DNA_helicase_DnaB-like_C"/>
</dbReference>
<dbReference type="EMBL" id="LOKQ01000235">
    <property type="protein sequence ID" value="OOX13818.1"/>
    <property type="molecule type" value="Genomic_DNA"/>
</dbReference>
<dbReference type="CDD" id="cd19483">
    <property type="entry name" value="RecA-like_Gp4D_helicase"/>
    <property type="match status" value="1"/>
</dbReference>
<evidence type="ECO:0000259" key="2">
    <source>
        <dbReference type="PROSITE" id="PS51199"/>
    </source>
</evidence>
<accession>A0ABX3MCR5</accession>
<organism evidence="3 4">
    <name type="scientific">Xanthomonas axonopodis pv. cajani</name>
    <dbReference type="NCBI Taxonomy" id="487827"/>
    <lineage>
        <taxon>Bacteria</taxon>
        <taxon>Pseudomonadati</taxon>
        <taxon>Pseudomonadota</taxon>
        <taxon>Gammaproteobacteria</taxon>
        <taxon>Lysobacterales</taxon>
        <taxon>Lysobacteraceae</taxon>
        <taxon>Xanthomonas</taxon>
    </lineage>
</organism>
<dbReference type="Pfam" id="PF13155">
    <property type="entry name" value="Toprim_2"/>
    <property type="match status" value="1"/>
</dbReference>
<sequence>MSADAESQFVAKEPCPKCGSRDNLARYDDGHGFCFGCSHYEPADGDATRTQSRHRMSDDFAQGEASALAARGLQEETCRKFSYWVGKNKDGKTCQIANYRRDGHTVAQKLRFKDKKFAFIGDTKEAGLFGQHLWQPTRRLVITEGEVDCLSVAQVLGLKWPVVSVPNGAQGAAKAIKRELEWVEKFDEVVIMFDMDEPGQAAAQEVAGILSPGKARIAQLPLKDPNAMLQAGNGEAIVSCIYEAQTVRPDGIVTFGSVREKALAPVVIGMPWPWPELTDYTLGRRYGEIYGLGAGTGMGKSDVFDEIIVFTATTCNEKCGVLKLEQPPAETAKRLAGKYASRRFHVPDAGWTQQELEDAFDILDNTGNVVLYDHFGTTDWEVIASKMRHMAVADGVKHIFLDHLTALAADADDEKKVLEQVMAALAKLAMELNVCIYFISHLTTPEKGSPHEEGGRVTIRQFKGSRAIGFWSHFMFGLERDQQAADISVRTTTTLRVLKDRYTGQAAGKCIYLRYDEQTGRLVPCADPYADGDDESFDDTPSGY</sequence>
<feature type="domain" description="Toprim" evidence="1">
    <location>
        <begin position="138"/>
        <end position="225"/>
    </location>
</feature>
<comment type="caution">
    <text evidence="3">The sequence shown here is derived from an EMBL/GenBank/DDBJ whole genome shotgun (WGS) entry which is preliminary data.</text>
</comment>
<dbReference type="SMART" id="SM00493">
    <property type="entry name" value="TOPRIM"/>
    <property type="match status" value="1"/>
</dbReference>
<dbReference type="PANTHER" id="PTHR12873">
    <property type="entry name" value="T7-LIKE MITOCHONDRIAL DNA HELICASE"/>
    <property type="match status" value="1"/>
</dbReference>
<name>A0ABX3MCR5_9XANT</name>
<dbReference type="Proteomes" id="UP000191089">
    <property type="component" value="Unassembled WGS sequence"/>
</dbReference>
<dbReference type="Gene3D" id="3.40.50.300">
    <property type="entry name" value="P-loop containing nucleotide triphosphate hydrolases"/>
    <property type="match status" value="1"/>
</dbReference>
<dbReference type="PROSITE" id="PS51199">
    <property type="entry name" value="SF4_HELICASE"/>
    <property type="match status" value="1"/>
</dbReference>
<proteinExistence type="inferred from homology"/>
<dbReference type="InterPro" id="IPR006171">
    <property type="entry name" value="TOPRIM_dom"/>
</dbReference>
<evidence type="ECO:0000313" key="4">
    <source>
        <dbReference type="Proteomes" id="UP000191089"/>
    </source>
</evidence>
<dbReference type="Pfam" id="PF03796">
    <property type="entry name" value="DnaB_C"/>
    <property type="match status" value="1"/>
</dbReference>
<dbReference type="Gene3D" id="2.20.25.180">
    <property type="match status" value="1"/>
</dbReference>
<evidence type="ECO:0000259" key="1">
    <source>
        <dbReference type="PROSITE" id="PS50880"/>
    </source>
</evidence>
<dbReference type="SUPFAM" id="SSF56731">
    <property type="entry name" value="DNA primase core"/>
    <property type="match status" value="1"/>
</dbReference>